<sequence length="65" mass="7504">MYNTRRKDETSCSPEKSPGYGIQLYISPENVVFYTSIQGALIEKLHRDVKTLGVQDSPFLKKRRL</sequence>
<gene>
    <name evidence="2" type="ORF">DFR87_12715</name>
</gene>
<evidence type="ECO:0000313" key="3">
    <source>
        <dbReference type="Proteomes" id="UP000247586"/>
    </source>
</evidence>
<protein>
    <submittedName>
        <fullName evidence="2">Uncharacterized protein</fullName>
    </submittedName>
</protein>
<reference evidence="2" key="1">
    <citation type="submission" date="2018-05" db="EMBL/GenBank/DDBJ databases">
        <title>Complete Genome Sequences of Extremely Thermoacidophilic, Metal-Mobilizing Type-Strain Members of the Archaeal Family Sulfolobaceae: Acidianus brierleyi DSM-1651T, Acidianus sulfidivorans DSM-18786T, Metallosphaera hakonensis DSM-7519T, and Metallosphaera prunae DSM-10039T.</title>
        <authorList>
            <person name="Counts J.A."/>
            <person name="Kelly R.M."/>
        </authorList>
    </citation>
    <scope>NUCLEOTIDE SEQUENCE [LARGE SCALE GENOMIC DNA]</scope>
    <source>
        <strain evidence="2">HO1-1</strain>
    </source>
</reference>
<feature type="compositionally biased region" description="Basic and acidic residues" evidence="1">
    <location>
        <begin position="1"/>
        <end position="10"/>
    </location>
</feature>
<accession>A0A2U9IXK0</accession>
<dbReference type="InterPro" id="IPR006783">
    <property type="entry name" value="Transposase_ISC1217"/>
</dbReference>
<organism evidence="2 3">
    <name type="scientific">Metallosphaera hakonensis JCM 8857 = DSM 7519</name>
    <dbReference type="NCBI Taxonomy" id="1293036"/>
    <lineage>
        <taxon>Archaea</taxon>
        <taxon>Thermoproteota</taxon>
        <taxon>Thermoprotei</taxon>
        <taxon>Sulfolobales</taxon>
        <taxon>Sulfolobaceae</taxon>
        <taxon>Metallosphaera</taxon>
    </lineage>
</organism>
<dbReference type="Pfam" id="PF04693">
    <property type="entry name" value="DDE_Tnp_2"/>
    <property type="match status" value="1"/>
</dbReference>
<proteinExistence type="predicted"/>
<keyword evidence="3" id="KW-1185">Reference proteome</keyword>
<dbReference type="KEGG" id="mhk:DFR87_12715"/>
<feature type="region of interest" description="Disordered" evidence="1">
    <location>
        <begin position="1"/>
        <end position="20"/>
    </location>
</feature>
<name>A0A2U9IXK0_9CREN</name>
<dbReference type="AlphaFoldDB" id="A0A2U9IXK0"/>
<dbReference type="EMBL" id="CP029287">
    <property type="protein sequence ID" value="AWS00747.1"/>
    <property type="molecule type" value="Genomic_DNA"/>
</dbReference>
<evidence type="ECO:0000256" key="1">
    <source>
        <dbReference type="SAM" id="MobiDB-lite"/>
    </source>
</evidence>
<dbReference type="Proteomes" id="UP000247586">
    <property type="component" value="Chromosome"/>
</dbReference>
<evidence type="ECO:0000313" key="2">
    <source>
        <dbReference type="EMBL" id="AWS00747.1"/>
    </source>
</evidence>